<protein>
    <recommendedName>
        <fullName evidence="5">Right-handed parallel beta-helix repeat-containing protein</fullName>
    </recommendedName>
</protein>
<reference evidence="4" key="1">
    <citation type="journal article" date="2019" name="Int. J. Syst. Evol. Microbiol.">
        <title>The Global Catalogue of Microorganisms (GCM) 10K type strain sequencing project: providing services to taxonomists for standard genome sequencing and annotation.</title>
        <authorList>
            <consortium name="The Broad Institute Genomics Platform"/>
            <consortium name="The Broad Institute Genome Sequencing Center for Infectious Disease"/>
            <person name="Wu L."/>
            <person name="Ma J."/>
        </authorList>
    </citation>
    <scope>NUCLEOTIDE SEQUENCE [LARGE SCALE GENOMIC DNA]</scope>
    <source>
        <strain evidence="4">JCM 17923</strain>
    </source>
</reference>
<feature type="compositionally biased region" description="Polar residues" evidence="1">
    <location>
        <begin position="450"/>
        <end position="462"/>
    </location>
</feature>
<proteinExistence type="predicted"/>
<gene>
    <name evidence="3" type="ORF">GCM10023185_29340</name>
</gene>
<dbReference type="Proteomes" id="UP001501153">
    <property type="component" value="Unassembled WGS sequence"/>
</dbReference>
<dbReference type="EMBL" id="BAABGZ010000062">
    <property type="protein sequence ID" value="GAA4361933.1"/>
    <property type="molecule type" value="Genomic_DNA"/>
</dbReference>
<feature type="chain" id="PRO_5047516440" description="Right-handed parallel beta-helix repeat-containing protein" evidence="2">
    <location>
        <begin position="21"/>
        <end position="462"/>
    </location>
</feature>
<evidence type="ECO:0008006" key="5">
    <source>
        <dbReference type="Google" id="ProtNLM"/>
    </source>
</evidence>
<name>A0ABP8ILZ2_9BACT</name>
<keyword evidence="4" id="KW-1185">Reference proteome</keyword>
<evidence type="ECO:0000313" key="4">
    <source>
        <dbReference type="Proteomes" id="UP001501153"/>
    </source>
</evidence>
<accession>A0ABP8ILZ2</accession>
<evidence type="ECO:0000256" key="1">
    <source>
        <dbReference type="SAM" id="MobiDB-lite"/>
    </source>
</evidence>
<sequence>MEKKYCILWALLGLAPAATAQLSTLNRPAEPVVMTGASLSVFASLRPADVVGFRYANSAWQQIPVQVDERALLDVVKPYGALAAAAGYPPSPNNPRILFYTDAGTFTGADPVTTIDADDELVFMTKDAGGRAPAGSLPAGVVPGSCREVSLTDPLGGLGYVYLFQNAGALAQNAGQRYVNYASNLATTPGYPAHLMGANVENTTISTARYSWHFAAEWVSDELKLAIGSNTDILDRHKNFFANGNCIRHEDAFSAAENAFVTVKAGPLRVIRSYMGAVSGPLTQRTHLFYEGRHDIITDLRVHNIVSIFDAFDYSPAANGMVYRNNFNTNGVVIDGRPDVVALGDLRWEQVSGAPGTLSVLHSRATTLTATDATFSSYYDDNSANPASNCTGDGQAWGTSGVSVQFLNGSVCTDPLGGGCGTASTHFRTLQTTRSLYFDAPTLQPARRPATSSNGTAPCSWR</sequence>
<comment type="caution">
    <text evidence="3">The sequence shown here is derived from an EMBL/GenBank/DDBJ whole genome shotgun (WGS) entry which is preliminary data.</text>
</comment>
<evidence type="ECO:0000256" key="2">
    <source>
        <dbReference type="SAM" id="SignalP"/>
    </source>
</evidence>
<feature type="signal peptide" evidence="2">
    <location>
        <begin position="1"/>
        <end position="20"/>
    </location>
</feature>
<dbReference type="RefSeq" id="WP_345236843.1">
    <property type="nucleotide sequence ID" value="NZ_BAABGZ010000062.1"/>
</dbReference>
<feature type="region of interest" description="Disordered" evidence="1">
    <location>
        <begin position="443"/>
        <end position="462"/>
    </location>
</feature>
<organism evidence="3 4">
    <name type="scientific">Hymenobacter saemangeumensis</name>
    <dbReference type="NCBI Taxonomy" id="1084522"/>
    <lineage>
        <taxon>Bacteria</taxon>
        <taxon>Pseudomonadati</taxon>
        <taxon>Bacteroidota</taxon>
        <taxon>Cytophagia</taxon>
        <taxon>Cytophagales</taxon>
        <taxon>Hymenobacteraceae</taxon>
        <taxon>Hymenobacter</taxon>
    </lineage>
</organism>
<evidence type="ECO:0000313" key="3">
    <source>
        <dbReference type="EMBL" id="GAA4361933.1"/>
    </source>
</evidence>
<keyword evidence="2" id="KW-0732">Signal</keyword>